<dbReference type="OrthoDB" id="4120491at2"/>
<feature type="domain" description="Glycosyltransferase 2-like" evidence="2">
    <location>
        <begin position="308"/>
        <end position="436"/>
    </location>
</feature>
<proteinExistence type="predicted"/>
<dbReference type="InterPro" id="IPR001173">
    <property type="entry name" value="Glyco_trans_2-like"/>
</dbReference>
<keyword evidence="1" id="KW-0808">Transferase</keyword>
<dbReference type="InterPro" id="IPR029044">
    <property type="entry name" value="Nucleotide-diphossugar_trans"/>
</dbReference>
<evidence type="ECO:0000313" key="5">
    <source>
        <dbReference type="Proteomes" id="UP000031928"/>
    </source>
</evidence>
<sequence>MSAAVTHLIVGPDGHGVTEYALALARHAGGAVVRDTGPLPPGPVHVTFTDHLFGPSPDEAVDRVLARCAGHPLSISLHDIPQPEEGAERFARRSPAYRRLAEAGDLVAGNSRHEASFFDSPVEVIPLPVPVIESRYEPEPGTVGVLGFIYPGKGHDDVIRALAGTGLKVRALGGVSAGHENWARHLRELAAECGVDLHITGYLSDADLAAEMGRIAVPVCAHRHYSASGSLMTWLGAGRRVLVSDSPYTREMAGQWPGRIGIVSDWRTSLLDAASSPTPPIGAAAGWDWPQVADAWAQAWVDLWPAVSVVIPYYNNADGLREVVAGVRAQDYPGPVEIVVADDGSSIPPPELGCVVVRQEDLGFRAAAARNLGTAAARGEVLAFFDGDTVPAPGYLRAVVPHVVADRRAVVAGTRLTGPGRTEPAWLRQAWDRTGHLSRPDETSWRFIISAVLTCARSFFDEVGGFDATIVGYGGEDWEFGFRAWHAGAVFIHEPRAVATHDEPDWGGRSPDAAQKNAESIALAHRVTHPSARPAGVFFEAADICVRVPSFVAPGVAETVIAGWLRAGDVFVITDTVPELFRADPRVRTGAQGQRITFTLALPAVPAGPVADLVERICAAGGDAELTVGQEVAAAARTRRREALGGETVTLPVDWEIVEGPRRLERDFAGW</sequence>
<dbReference type="Gene3D" id="3.40.50.2000">
    <property type="entry name" value="Glycogen Phosphorylase B"/>
    <property type="match status" value="1"/>
</dbReference>
<evidence type="ECO:0000259" key="2">
    <source>
        <dbReference type="Pfam" id="PF00535"/>
    </source>
</evidence>
<dbReference type="STRING" id="1224162.B840_09825"/>
<dbReference type="KEGG" id="cmq:B840_09825"/>
<organism evidence="4 5">
    <name type="scientific">Corynebacterium marinum DSM 44953</name>
    <dbReference type="NCBI Taxonomy" id="1224162"/>
    <lineage>
        <taxon>Bacteria</taxon>
        <taxon>Bacillati</taxon>
        <taxon>Actinomycetota</taxon>
        <taxon>Actinomycetes</taxon>
        <taxon>Mycobacteriales</taxon>
        <taxon>Corynebacteriaceae</taxon>
        <taxon>Corynebacterium</taxon>
    </lineage>
</organism>
<evidence type="ECO:0008006" key="6">
    <source>
        <dbReference type="Google" id="ProtNLM"/>
    </source>
</evidence>
<protein>
    <recommendedName>
        <fullName evidence="6">Glycosyltransferase 2-like domain-containing protein</fullName>
    </recommendedName>
</protein>
<accession>A0A0B6TTG3</accession>
<dbReference type="Proteomes" id="UP000031928">
    <property type="component" value="Chromosome"/>
</dbReference>
<feature type="domain" description="Galactosyltransferase C-terminal" evidence="3">
    <location>
        <begin position="448"/>
        <end position="489"/>
    </location>
</feature>
<dbReference type="SUPFAM" id="SSF53756">
    <property type="entry name" value="UDP-Glycosyltransferase/glycogen phosphorylase"/>
    <property type="match status" value="1"/>
</dbReference>
<dbReference type="PANTHER" id="PTHR43685:SF3">
    <property type="entry name" value="SLR2126 PROTEIN"/>
    <property type="match status" value="1"/>
</dbReference>
<dbReference type="Pfam" id="PF02709">
    <property type="entry name" value="Glyco_transf_7C"/>
    <property type="match status" value="1"/>
</dbReference>
<dbReference type="InterPro" id="IPR050834">
    <property type="entry name" value="Glycosyltransf_2"/>
</dbReference>
<evidence type="ECO:0000313" key="4">
    <source>
        <dbReference type="EMBL" id="AJK69554.1"/>
    </source>
</evidence>
<dbReference type="EMBL" id="CP007790">
    <property type="protein sequence ID" value="AJK69554.1"/>
    <property type="molecule type" value="Genomic_DNA"/>
</dbReference>
<evidence type="ECO:0000259" key="3">
    <source>
        <dbReference type="Pfam" id="PF02709"/>
    </source>
</evidence>
<name>A0A0B6TTG3_9CORY</name>
<reference evidence="4 5" key="1">
    <citation type="submission" date="2014-05" db="EMBL/GenBank/DDBJ databases">
        <title>Complete genome sequence of Corynebacterium marinum DSM 44953.</title>
        <authorList>
            <person name="Schaffert L."/>
            <person name="Albersmeier A."/>
            <person name="Kalinowski J."/>
            <person name="Ruckert C."/>
        </authorList>
    </citation>
    <scope>NUCLEOTIDE SEQUENCE [LARGE SCALE GENOMIC DNA]</scope>
    <source>
        <strain evidence="4 5">DSM 44953</strain>
    </source>
</reference>
<dbReference type="PANTHER" id="PTHR43685">
    <property type="entry name" value="GLYCOSYLTRANSFERASE"/>
    <property type="match status" value="1"/>
</dbReference>
<evidence type="ECO:0000256" key="1">
    <source>
        <dbReference type="ARBA" id="ARBA00022679"/>
    </source>
</evidence>
<dbReference type="GO" id="GO:0016740">
    <property type="term" value="F:transferase activity"/>
    <property type="evidence" value="ECO:0007669"/>
    <property type="project" value="UniProtKB-KW"/>
</dbReference>
<gene>
    <name evidence="4" type="ORF">B840_09825</name>
</gene>
<dbReference type="Pfam" id="PF00535">
    <property type="entry name" value="Glycos_transf_2"/>
    <property type="match status" value="1"/>
</dbReference>
<dbReference type="RefSeq" id="WP_042621970.1">
    <property type="nucleotide sequence ID" value="NZ_CP007790.1"/>
</dbReference>
<keyword evidence="5" id="KW-1185">Reference proteome</keyword>
<dbReference type="InterPro" id="IPR027791">
    <property type="entry name" value="Galactosyl_T_C"/>
</dbReference>
<dbReference type="SUPFAM" id="SSF53448">
    <property type="entry name" value="Nucleotide-diphospho-sugar transferases"/>
    <property type="match status" value="1"/>
</dbReference>
<dbReference type="HOGENOM" id="CLU_421351_0_0_11"/>
<dbReference type="Gene3D" id="3.90.550.10">
    <property type="entry name" value="Spore Coat Polysaccharide Biosynthesis Protein SpsA, Chain A"/>
    <property type="match status" value="1"/>
</dbReference>
<dbReference type="AlphaFoldDB" id="A0A0B6TTG3"/>